<dbReference type="InterPro" id="IPR050226">
    <property type="entry name" value="NagZ_Beta-hexosaminidase"/>
</dbReference>
<dbReference type="PANTHER" id="PTHR30480">
    <property type="entry name" value="BETA-HEXOSAMINIDASE-RELATED"/>
    <property type="match status" value="1"/>
</dbReference>
<dbReference type="AlphaFoldDB" id="A0A1W7ACW9"/>
<dbReference type="SUPFAM" id="SSF51445">
    <property type="entry name" value="(Trans)glycosidases"/>
    <property type="match status" value="1"/>
</dbReference>
<dbReference type="InterPro" id="IPR036962">
    <property type="entry name" value="Glyco_hydro_3_N_sf"/>
</dbReference>
<evidence type="ECO:0000256" key="2">
    <source>
        <dbReference type="ARBA" id="ARBA00005336"/>
    </source>
</evidence>
<dbReference type="GO" id="GO:0009254">
    <property type="term" value="P:peptidoglycan turnover"/>
    <property type="evidence" value="ECO:0007669"/>
    <property type="project" value="TreeGrafter"/>
</dbReference>
<dbReference type="PROSITE" id="PS51257">
    <property type="entry name" value="PROKAR_LIPOPROTEIN"/>
    <property type="match status" value="1"/>
</dbReference>
<dbReference type="InterPro" id="IPR017853">
    <property type="entry name" value="GH"/>
</dbReference>
<dbReference type="PANTHER" id="PTHR30480:SF13">
    <property type="entry name" value="BETA-HEXOSAMINIDASE"/>
    <property type="match status" value="1"/>
</dbReference>
<protein>
    <recommendedName>
        <fullName evidence="3">beta-N-acetylhexosaminidase</fullName>
        <ecNumber evidence="3">3.2.1.52</ecNumber>
    </recommendedName>
</protein>
<dbReference type="STRING" id="1855823.MCCS_16290"/>
<dbReference type="EC" id="3.2.1.52" evidence="3"/>
<evidence type="ECO:0000256" key="5">
    <source>
        <dbReference type="ARBA" id="ARBA00023295"/>
    </source>
</evidence>
<dbReference type="PROSITE" id="PS00775">
    <property type="entry name" value="GLYCOSYL_HYDROL_F3"/>
    <property type="match status" value="1"/>
</dbReference>
<dbReference type="GO" id="GO:0004563">
    <property type="term" value="F:beta-N-acetylhexosaminidase activity"/>
    <property type="evidence" value="ECO:0007669"/>
    <property type="project" value="UniProtKB-EC"/>
</dbReference>
<evidence type="ECO:0000256" key="3">
    <source>
        <dbReference type="ARBA" id="ARBA00012663"/>
    </source>
</evidence>
<accession>A0A1W7ACW9</accession>
<reference evidence="7 8" key="1">
    <citation type="journal article" date="2017" name="Int. J. Syst. Evol. Microbiol.">
        <title>Macrococcus canis sp. nov., a skin bacterium associated with infections in dogs.</title>
        <authorList>
            <person name="Gobeli Brawand S."/>
            <person name="Cotting K."/>
            <person name="Gomez-Sanz E."/>
            <person name="Collaud A."/>
            <person name="Thomann A."/>
            <person name="Brodard I."/>
            <person name="Rodriguez-Campos S."/>
            <person name="Strauss C."/>
            <person name="Perreten V."/>
        </authorList>
    </citation>
    <scope>NUCLEOTIDE SEQUENCE [LARGE SCALE GENOMIC DNA]</scope>
    <source>
        <strain evidence="7 8">KM45013</strain>
    </source>
</reference>
<dbReference type="InterPro" id="IPR001764">
    <property type="entry name" value="Glyco_hydro_3_N"/>
</dbReference>
<dbReference type="KEGG" id="mcak:MCCS_16290"/>
<dbReference type="InterPro" id="IPR019800">
    <property type="entry name" value="Glyco_hydro_3_AS"/>
</dbReference>
<evidence type="ECO:0000256" key="4">
    <source>
        <dbReference type="ARBA" id="ARBA00022801"/>
    </source>
</evidence>
<gene>
    <name evidence="7" type="primary">ybbD</name>
    <name evidence="7" type="ORF">MCCS_16290</name>
</gene>
<keyword evidence="8" id="KW-1185">Reference proteome</keyword>
<dbReference type="RefSeq" id="WP_086042836.1">
    <property type="nucleotide sequence ID" value="NZ_CBCRZA010000002.1"/>
</dbReference>
<dbReference type="Gene3D" id="3.20.20.300">
    <property type="entry name" value="Glycoside hydrolase, family 3, N-terminal domain"/>
    <property type="match status" value="1"/>
</dbReference>
<keyword evidence="4" id="KW-0378">Hydrolase</keyword>
<keyword evidence="7" id="KW-0449">Lipoprotein</keyword>
<name>A0A1W7ACW9_9STAP</name>
<dbReference type="GeneID" id="35295736"/>
<dbReference type="OrthoDB" id="9805821at2"/>
<dbReference type="EMBL" id="CP021059">
    <property type="protein sequence ID" value="ARQ07266.1"/>
    <property type="molecule type" value="Genomic_DNA"/>
</dbReference>
<comment type="similarity">
    <text evidence="2">Belongs to the glycosyl hydrolase 3 family.</text>
</comment>
<sequence length="379" mass="42499">MRYNRIIFIIVLPVIFLLTACNEHKISKAHYPAVELQRLSHVDLTTYYVSSMTLEEKIAQQLVLGFDGTNYNEALKAYSDRNIGGVILFKRNILNASQVTQLNQDIFNNATKIPMFIGIDQEGGRVNRLPASITNIESAYAIGLTNDKQYAYQQGRYIGENVKRLGFNLDFAPVLDIWSNPVNKVIGDRSFGQDANTVSEMSLSFRQGINDTGIITSGKHFPGHGDTVADSHVTLPVSQQSLEHLMQFELLPFKRHIDEDIDMLMVSHILFPEIDNKYPASISKEIVTNILKKRLGYKGVIISDDLSMGAISNRYTINEAVVRGLQSGETIMLIGSNTGDVDALIQYVKTNVENGNIDKKIIDENNEKIIRLKLKYGIL</sequence>
<proteinExistence type="inferred from homology"/>
<keyword evidence="5" id="KW-0326">Glycosidase</keyword>
<dbReference type="Proteomes" id="UP000194154">
    <property type="component" value="Chromosome"/>
</dbReference>
<dbReference type="Pfam" id="PF00933">
    <property type="entry name" value="Glyco_hydro_3"/>
    <property type="match status" value="1"/>
</dbReference>
<evidence type="ECO:0000256" key="1">
    <source>
        <dbReference type="ARBA" id="ARBA00001231"/>
    </source>
</evidence>
<organism evidence="7 8">
    <name type="scientific">Macrococcoides canis</name>
    <dbReference type="NCBI Taxonomy" id="1855823"/>
    <lineage>
        <taxon>Bacteria</taxon>
        <taxon>Bacillati</taxon>
        <taxon>Bacillota</taxon>
        <taxon>Bacilli</taxon>
        <taxon>Bacillales</taxon>
        <taxon>Staphylococcaceae</taxon>
        <taxon>Macrococcoides</taxon>
    </lineage>
</organism>
<evidence type="ECO:0000313" key="7">
    <source>
        <dbReference type="EMBL" id="ARQ07266.1"/>
    </source>
</evidence>
<evidence type="ECO:0000313" key="8">
    <source>
        <dbReference type="Proteomes" id="UP000194154"/>
    </source>
</evidence>
<evidence type="ECO:0000259" key="6">
    <source>
        <dbReference type="Pfam" id="PF00933"/>
    </source>
</evidence>
<dbReference type="GO" id="GO:0005975">
    <property type="term" value="P:carbohydrate metabolic process"/>
    <property type="evidence" value="ECO:0007669"/>
    <property type="project" value="InterPro"/>
</dbReference>
<dbReference type="NCBIfam" id="NF003740">
    <property type="entry name" value="PRK05337.1"/>
    <property type="match status" value="1"/>
</dbReference>
<comment type="catalytic activity">
    <reaction evidence="1">
        <text>Hydrolysis of terminal non-reducing N-acetyl-D-hexosamine residues in N-acetyl-beta-D-hexosaminides.</text>
        <dbReference type="EC" id="3.2.1.52"/>
    </reaction>
</comment>
<feature type="domain" description="Glycoside hydrolase family 3 N-terminal" evidence="6">
    <location>
        <begin position="53"/>
        <end position="372"/>
    </location>
</feature>